<dbReference type="EMBL" id="VSIY01000003">
    <property type="protein sequence ID" value="TYB83206.1"/>
    <property type="molecule type" value="Genomic_DNA"/>
</dbReference>
<dbReference type="GO" id="GO:0048038">
    <property type="term" value="F:quinone binding"/>
    <property type="evidence" value="ECO:0007669"/>
    <property type="project" value="TreeGrafter"/>
</dbReference>
<dbReference type="PANTHER" id="PTHR42760">
    <property type="entry name" value="SHORT-CHAIN DEHYDROGENASES/REDUCTASES FAMILY MEMBER"/>
    <property type="match status" value="1"/>
</dbReference>
<dbReference type="PRINTS" id="PR00081">
    <property type="entry name" value="GDHRDH"/>
</dbReference>
<dbReference type="Pfam" id="PF13561">
    <property type="entry name" value="adh_short_C2"/>
    <property type="match status" value="1"/>
</dbReference>
<dbReference type="FunFam" id="3.40.50.720:FF:000084">
    <property type="entry name" value="Short-chain dehydrogenase reductase"/>
    <property type="match status" value="1"/>
</dbReference>
<dbReference type="Gene3D" id="3.40.50.720">
    <property type="entry name" value="NAD(P)-binding Rossmann-like Domain"/>
    <property type="match status" value="1"/>
</dbReference>
<protein>
    <submittedName>
        <fullName evidence="3">SDR family oxidoreductase</fullName>
    </submittedName>
</protein>
<keyword evidence="4" id="KW-1185">Reference proteome</keyword>
<evidence type="ECO:0000313" key="3">
    <source>
        <dbReference type="EMBL" id="TYB83206.1"/>
    </source>
</evidence>
<comment type="similarity">
    <text evidence="1">Belongs to the short-chain dehydrogenases/reductases (SDR) family.</text>
</comment>
<evidence type="ECO:0000256" key="2">
    <source>
        <dbReference type="ARBA" id="ARBA00023002"/>
    </source>
</evidence>
<comment type="caution">
    <text evidence="3">The sequence shown here is derived from an EMBL/GenBank/DDBJ whole genome shotgun (WGS) entry which is preliminary data.</text>
</comment>
<dbReference type="InterPro" id="IPR002347">
    <property type="entry name" value="SDR_fam"/>
</dbReference>
<gene>
    <name evidence="3" type="ORF">FVF75_03225</name>
</gene>
<dbReference type="GO" id="GO:0016616">
    <property type="term" value="F:oxidoreductase activity, acting on the CH-OH group of donors, NAD or NADP as acceptor"/>
    <property type="evidence" value="ECO:0007669"/>
    <property type="project" value="TreeGrafter"/>
</dbReference>
<evidence type="ECO:0000313" key="4">
    <source>
        <dbReference type="Proteomes" id="UP000322080"/>
    </source>
</evidence>
<dbReference type="SUPFAM" id="SSF51735">
    <property type="entry name" value="NAD(P)-binding Rossmann-fold domains"/>
    <property type="match status" value="1"/>
</dbReference>
<reference evidence="3 4" key="1">
    <citation type="submission" date="2019-08" db="EMBL/GenBank/DDBJ databases">
        <title>Identification of a novel species of the genus Boseongicola.</title>
        <authorList>
            <person name="Zhang X.-Q."/>
        </authorList>
    </citation>
    <scope>NUCLEOTIDE SEQUENCE [LARGE SCALE GENOMIC DNA]</scope>
    <source>
        <strain evidence="3 4">HY14</strain>
    </source>
</reference>
<proteinExistence type="inferred from homology"/>
<keyword evidence="2" id="KW-0560">Oxidoreductase</keyword>
<name>A0A5D0RQC7_9RHOB</name>
<dbReference type="PRINTS" id="PR00080">
    <property type="entry name" value="SDRFAMILY"/>
</dbReference>
<dbReference type="InterPro" id="IPR036291">
    <property type="entry name" value="NAD(P)-bd_dom_sf"/>
</dbReference>
<dbReference type="PANTHER" id="PTHR42760:SF133">
    <property type="entry name" value="3-OXOACYL-[ACYL-CARRIER-PROTEIN] REDUCTASE"/>
    <property type="match status" value="1"/>
</dbReference>
<dbReference type="CDD" id="cd05233">
    <property type="entry name" value="SDR_c"/>
    <property type="match status" value="1"/>
</dbReference>
<dbReference type="PROSITE" id="PS00061">
    <property type="entry name" value="ADH_SHORT"/>
    <property type="match status" value="1"/>
</dbReference>
<dbReference type="GO" id="GO:0006633">
    <property type="term" value="P:fatty acid biosynthetic process"/>
    <property type="evidence" value="ECO:0007669"/>
    <property type="project" value="TreeGrafter"/>
</dbReference>
<dbReference type="InterPro" id="IPR020904">
    <property type="entry name" value="Sc_DH/Rdtase_CS"/>
</dbReference>
<dbReference type="Proteomes" id="UP000322080">
    <property type="component" value="Unassembled WGS sequence"/>
</dbReference>
<sequence length="261" mass="26444">MTDHPGLRLDGKRALITGGASGIGFAAAKVFAGLGARVVIADIDEGAVRAARPDTGAIAALTGDITSADDCAAMTGAAEAAMGGLDILVNAAGIAQPHIPSEDLDADTWRRVIDVDLNGAFLIAQAAARRMLPRGAGAIVLISSICAQGSFPGRAGYGAAKAGVDHMTASMACEWGPRGLRTNTIAPGYTRTPMVADLIEKKAFDPAVIEARTPLARFAEPDEMARAMAFLASDWASYVNGAVLPVDGGWGAFAAAGAPAG</sequence>
<dbReference type="RefSeq" id="WP_148376296.1">
    <property type="nucleotide sequence ID" value="NZ_VSIY01000003.1"/>
</dbReference>
<evidence type="ECO:0000256" key="1">
    <source>
        <dbReference type="ARBA" id="ARBA00006484"/>
    </source>
</evidence>
<accession>A0A5D0RQC7</accession>
<dbReference type="AlphaFoldDB" id="A0A5D0RQC7"/>
<organism evidence="3 4">
    <name type="scientific">Maritimibacter fusiformis</name>
    <dbReference type="NCBI Taxonomy" id="2603819"/>
    <lineage>
        <taxon>Bacteria</taxon>
        <taxon>Pseudomonadati</taxon>
        <taxon>Pseudomonadota</taxon>
        <taxon>Alphaproteobacteria</taxon>
        <taxon>Rhodobacterales</taxon>
        <taxon>Roseobacteraceae</taxon>
        <taxon>Maritimibacter</taxon>
    </lineage>
</organism>